<dbReference type="Pfam" id="PF09775">
    <property type="entry name" value="Keratin_assoc"/>
    <property type="match status" value="1"/>
</dbReference>
<dbReference type="KEGG" id="dvv:114334550"/>
<feature type="transmembrane region" description="Helical" evidence="6">
    <location>
        <begin position="75"/>
        <end position="108"/>
    </location>
</feature>
<dbReference type="RefSeq" id="XP_028140419.1">
    <property type="nucleotide sequence ID" value="XM_028284618.1"/>
</dbReference>
<dbReference type="OrthoDB" id="1111004at2759"/>
<evidence type="ECO:0000256" key="3">
    <source>
        <dbReference type="ARBA" id="ARBA00022692"/>
    </source>
</evidence>
<dbReference type="GO" id="GO:0016020">
    <property type="term" value="C:membrane"/>
    <property type="evidence" value="ECO:0007669"/>
    <property type="project" value="UniProtKB-SubCell"/>
</dbReference>
<reference evidence="9" key="1">
    <citation type="submission" date="2025-04" db="UniProtKB">
        <authorList>
            <consortium name="RefSeq"/>
        </authorList>
    </citation>
    <scope>IDENTIFICATION</scope>
    <source>
        <tissue evidence="9">Whole insect</tissue>
    </source>
</reference>
<accession>A0A6P7FVB0</accession>
<keyword evidence="3 6" id="KW-0812">Transmembrane</keyword>
<dbReference type="PANTHER" id="PTHR32001:SF1">
    <property type="entry name" value="KERATINOCYTE-ASSOCIATED PROTEIN 2"/>
    <property type="match status" value="1"/>
</dbReference>
<dbReference type="EnsemblMetazoa" id="XM_028284618.2">
    <property type="protein sequence ID" value="XP_028140419.1"/>
    <property type="gene ID" value="LOC114334550"/>
</dbReference>
<dbReference type="GeneID" id="114334550"/>
<proteinExistence type="inferred from homology"/>
<evidence type="ECO:0000256" key="1">
    <source>
        <dbReference type="ARBA" id="ARBA00004141"/>
    </source>
</evidence>
<evidence type="ECO:0000256" key="2">
    <source>
        <dbReference type="ARBA" id="ARBA00007279"/>
    </source>
</evidence>
<sequence>MAVATGTSLILASISSLLVLSGMQMFKPWLNSSQLHTLLGGYFGSVFFVLILTSIGNLETCIFGKNFQVKVFPEVLLSLVIALVASATIHRVCATSCLLLSLCALYYVNKYSQKVYNLQAPPVVVQTGKKKRH</sequence>
<dbReference type="Proteomes" id="UP001652700">
    <property type="component" value="Unplaced"/>
</dbReference>
<reference evidence="7" key="2">
    <citation type="submission" date="2025-05" db="UniProtKB">
        <authorList>
            <consortium name="EnsemblMetazoa"/>
        </authorList>
    </citation>
    <scope>IDENTIFICATION</scope>
</reference>
<name>A0A6P7FVB0_DIAVI</name>
<keyword evidence="4 6" id="KW-1133">Transmembrane helix</keyword>
<organism evidence="9">
    <name type="scientific">Diabrotica virgifera virgifera</name>
    <name type="common">western corn rootworm</name>
    <dbReference type="NCBI Taxonomy" id="50390"/>
    <lineage>
        <taxon>Eukaryota</taxon>
        <taxon>Metazoa</taxon>
        <taxon>Ecdysozoa</taxon>
        <taxon>Arthropoda</taxon>
        <taxon>Hexapoda</taxon>
        <taxon>Insecta</taxon>
        <taxon>Pterygota</taxon>
        <taxon>Neoptera</taxon>
        <taxon>Endopterygota</taxon>
        <taxon>Coleoptera</taxon>
        <taxon>Polyphaga</taxon>
        <taxon>Cucujiformia</taxon>
        <taxon>Chrysomeloidea</taxon>
        <taxon>Chrysomelidae</taxon>
        <taxon>Galerucinae</taxon>
        <taxon>Diabroticina</taxon>
        <taxon>Diabroticites</taxon>
        <taxon>Diabrotica</taxon>
    </lineage>
</organism>
<dbReference type="InParanoid" id="A0A6P7FVB0"/>
<evidence type="ECO:0000313" key="7">
    <source>
        <dbReference type="EnsemblMetazoa" id="XP_028140419.1"/>
    </source>
</evidence>
<feature type="transmembrane region" description="Helical" evidence="6">
    <location>
        <begin position="6"/>
        <end position="23"/>
    </location>
</feature>
<evidence type="ECO:0000256" key="6">
    <source>
        <dbReference type="SAM" id="Phobius"/>
    </source>
</evidence>
<comment type="subcellular location">
    <subcellularLocation>
        <location evidence="1">Membrane</location>
        <topology evidence="1">Multi-pass membrane protein</topology>
    </subcellularLocation>
</comment>
<keyword evidence="8" id="KW-1185">Reference proteome</keyword>
<dbReference type="AlphaFoldDB" id="A0A6P7FVB0"/>
<evidence type="ECO:0000313" key="8">
    <source>
        <dbReference type="Proteomes" id="UP001652700"/>
    </source>
</evidence>
<evidence type="ECO:0000313" key="9">
    <source>
        <dbReference type="RefSeq" id="XP_028140419.1"/>
    </source>
</evidence>
<comment type="similarity">
    <text evidence="2">Belongs to the KRTCAP2 family.</text>
</comment>
<feature type="transmembrane region" description="Helical" evidence="6">
    <location>
        <begin position="35"/>
        <end position="55"/>
    </location>
</feature>
<dbReference type="FunCoup" id="A0A6P7FVB0">
    <property type="interactions" value="569"/>
</dbReference>
<protein>
    <submittedName>
        <fullName evidence="9">Protein KRTCAP2 homolog</fullName>
    </submittedName>
</protein>
<evidence type="ECO:0000256" key="5">
    <source>
        <dbReference type="ARBA" id="ARBA00023136"/>
    </source>
</evidence>
<dbReference type="InterPro" id="IPR018614">
    <property type="entry name" value="KRTCAP2"/>
</dbReference>
<keyword evidence="5 6" id="KW-0472">Membrane</keyword>
<dbReference type="PANTHER" id="PTHR32001">
    <property type="entry name" value="KERATINOCYTE-ASSOCIATED PROTEIN 2"/>
    <property type="match status" value="1"/>
</dbReference>
<evidence type="ECO:0000256" key="4">
    <source>
        <dbReference type="ARBA" id="ARBA00022989"/>
    </source>
</evidence>
<gene>
    <name evidence="9" type="primary">LOC114334550</name>
</gene>